<organism evidence="3">
    <name type="scientific">Auxenochlorella protothecoides</name>
    <name type="common">Green microalga</name>
    <name type="synonym">Chlorella protothecoides</name>
    <dbReference type="NCBI Taxonomy" id="3075"/>
    <lineage>
        <taxon>Eukaryota</taxon>
        <taxon>Viridiplantae</taxon>
        <taxon>Chlorophyta</taxon>
        <taxon>core chlorophytes</taxon>
        <taxon>Trebouxiophyceae</taxon>
        <taxon>Chlorellales</taxon>
        <taxon>Chlorellaceae</taxon>
        <taxon>Auxenochlorella</taxon>
    </lineage>
</organism>
<name>A0A1D2A8C6_AUXPR</name>
<feature type="transmembrane region" description="Helical" evidence="2">
    <location>
        <begin position="150"/>
        <end position="172"/>
    </location>
</feature>
<keyword evidence="2" id="KW-0812">Transmembrane</keyword>
<feature type="compositionally biased region" description="Basic and acidic residues" evidence="1">
    <location>
        <begin position="299"/>
        <end position="312"/>
    </location>
</feature>
<dbReference type="AlphaFoldDB" id="A0A1D2A8C6"/>
<accession>A0A1D2A8C6</accession>
<feature type="region of interest" description="Disordered" evidence="1">
    <location>
        <begin position="183"/>
        <end position="257"/>
    </location>
</feature>
<dbReference type="EMBL" id="GDKF01003214">
    <property type="protein sequence ID" value="JAT75408.1"/>
    <property type="molecule type" value="Transcribed_RNA"/>
</dbReference>
<keyword evidence="2" id="KW-0472">Membrane</keyword>
<feature type="region of interest" description="Disordered" evidence="1">
    <location>
        <begin position="269"/>
        <end position="373"/>
    </location>
</feature>
<sequence length="580" mass="59023">MAVKITRTKQHDEKKMNISVVTPFTCEGSSRRECAHTASVGQRQASHVHPTLLRFPLKPRHSHTVFHHRLYSSSNGANPHEPGTPVEAAGPPVQGVGPAENAVHVARRPDAGLQASSLASWDEVPIDTGRSWDDWRDRPKSVRHTSFAGILGRVVYFGLIGGAAFISAFFYLRLRAYQRLHEGSAAPASEPATSQTGTLTAGEAARAPADLRCGTLPVTPTRSTSRAAALSGLKPLGSASLPVPPGTGSAAERGVSPGSSTFVAAEVGSRARPGHTPAPLAGPAPADPARAPPPAPASDEGRHAPGPFREEAETAGEASEDPILHTQTQVRDGSEVGPEEQPAVRSASPKGIGAEWDPSMPAPRATPAAASQAASASAAGRLAALPSPELRARAAAAARAAGGAGAAARRAELAHRLAGEAAALAAGAAREAREAAAVCAAAADLATSDDAGARALAAAGAAQDGAVRGALDAARAQMHARDAGGAAAAATRASDTGRPFFLQDRLAVAVGWVGRTPSALLNGLHALSSMLAVLAHRLWIRLLVAPAAVWRGCADAVHTLKDSLASLARSPSAGQPPPAP</sequence>
<evidence type="ECO:0000256" key="1">
    <source>
        <dbReference type="SAM" id="MobiDB-lite"/>
    </source>
</evidence>
<keyword evidence="2" id="KW-1133">Transmembrane helix</keyword>
<proteinExistence type="predicted"/>
<evidence type="ECO:0000256" key="2">
    <source>
        <dbReference type="SAM" id="Phobius"/>
    </source>
</evidence>
<feature type="compositionally biased region" description="Low complexity" evidence="1">
    <location>
        <begin position="358"/>
        <end position="373"/>
    </location>
</feature>
<gene>
    <name evidence="3" type="ORF">g.33195</name>
</gene>
<reference evidence="3" key="1">
    <citation type="submission" date="2015-08" db="EMBL/GenBank/DDBJ databases">
        <authorList>
            <person name="Babu N.S."/>
            <person name="Beckwith C.J."/>
            <person name="Beseler K.G."/>
            <person name="Brison A."/>
            <person name="Carone J.V."/>
            <person name="Caskin T.P."/>
            <person name="Diamond M."/>
            <person name="Durham M.E."/>
            <person name="Foxe J.M."/>
            <person name="Go M."/>
            <person name="Henderson B.A."/>
            <person name="Jones I.B."/>
            <person name="McGettigan J.A."/>
            <person name="Micheletti S.J."/>
            <person name="Nasrallah M.E."/>
            <person name="Ortiz D."/>
            <person name="Piller C.R."/>
            <person name="Privatt S.R."/>
            <person name="Schneider S.L."/>
            <person name="Sharp S."/>
            <person name="Smith T.C."/>
            <person name="Stanton J.D."/>
            <person name="Ullery H.E."/>
            <person name="Wilson R.J."/>
            <person name="Serrano M.G."/>
            <person name="Buck G."/>
            <person name="Lee V."/>
            <person name="Wang Y."/>
            <person name="Carvalho R."/>
            <person name="Voegtly L."/>
            <person name="Shi R."/>
            <person name="Duckworth R."/>
            <person name="Johnson A."/>
            <person name="Loviza R."/>
            <person name="Walstead R."/>
            <person name="Shah Z."/>
            <person name="Kiflezghi M."/>
            <person name="Wade K."/>
            <person name="Ball S.L."/>
            <person name="Bradley K.W."/>
            <person name="Asai D.J."/>
            <person name="Bowman C.A."/>
            <person name="Russell D.A."/>
            <person name="Pope W.H."/>
            <person name="Jacobs-Sera D."/>
            <person name="Hendrix R.W."/>
            <person name="Hatfull G.F."/>
        </authorList>
    </citation>
    <scope>NUCLEOTIDE SEQUENCE</scope>
</reference>
<feature type="compositionally biased region" description="Pro residues" evidence="1">
    <location>
        <begin position="280"/>
        <end position="296"/>
    </location>
</feature>
<feature type="region of interest" description="Disordered" evidence="1">
    <location>
        <begin position="71"/>
        <end position="98"/>
    </location>
</feature>
<evidence type="ECO:0000313" key="3">
    <source>
        <dbReference type="EMBL" id="JAT75408.1"/>
    </source>
</evidence>
<protein>
    <submittedName>
        <fullName evidence="3">Uncharacterized protein</fullName>
    </submittedName>
</protein>